<proteinExistence type="predicted"/>
<protein>
    <submittedName>
        <fullName evidence="3">NAD(P)-dependent oxidoreductase</fullName>
    </submittedName>
</protein>
<dbReference type="SUPFAM" id="SSF48179">
    <property type="entry name" value="6-phosphogluconate dehydrogenase C-terminal domain-like"/>
    <property type="match status" value="1"/>
</dbReference>
<evidence type="ECO:0000259" key="1">
    <source>
        <dbReference type="Pfam" id="PF03446"/>
    </source>
</evidence>
<dbReference type="Gene3D" id="3.40.50.720">
    <property type="entry name" value="NAD(P)-binding Rossmann-like Domain"/>
    <property type="match status" value="1"/>
</dbReference>
<evidence type="ECO:0000259" key="2">
    <source>
        <dbReference type="Pfam" id="PF09130"/>
    </source>
</evidence>
<dbReference type="PANTHER" id="PTHR43580">
    <property type="entry name" value="OXIDOREDUCTASE GLYR1-RELATED"/>
    <property type="match status" value="1"/>
</dbReference>
<dbReference type="InterPro" id="IPR036291">
    <property type="entry name" value="NAD(P)-bd_dom_sf"/>
</dbReference>
<dbReference type="SUPFAM" id="SSF51735">
    <property type="entry name" value="NAD(P)-binding Rossmann-fold domains"/>
    <property type="match status" value="1"/>
</dbReference>
<dbReference type="InterPro" id="IPR015814">
    <property type="entry name" value="Pgluconate_DH_NAD-bd_C"/>
</dbReference>
<dbReference type="RefSeq" id="WP_195036131.1">
    <property type="nucleotide sequence ID" value="NZ_JADLRE010000033.1"/>
</dbReference>
<comment type="caution">
    <text evidence="3">The sequence shown here is derived from an EMBL/GenBank/DDBJ whole genome shotgun (WGS) entry which is preliminary data.</text>
</comment>
<dbReference type="Gene3D" id="1.10.1040.10">
    <property type="entry name" value="N-(1-d-carboxylethyl)-l-norvaline Dehydrogenase, domain 2"/>
    <property type="match status" value="1"/>
</dbReference>
<dbReference type="InterPro" id="IPR008927">
    <property type="entry name" value="6-PGluconate_DH-like_C_sf"/>
</dbReference>
<sequence length="282" mass="29941">MIVGLLHPGNMGAALGGRLAAVGHTVLWCPEGRSTDTRRRATAARLTSVEDPAELLRRAEIVVSICPSAAAIEVAEMVAEHRYEGIYVEANAISPQQLQHIAALLTDHGATVVDAIISGPPPRGDNPSAKIFVAGARNACVTVRDLFTTAGLPVDLLGDRLGAASALKMALIAYQRPARLLAAISHGLADQHGITDMLVAEANRIGTGFLNDRAALPGVAARAWRWVPEVEEAAISLSEAGLPADFVDAAARLYRRFDADKDNWANSPEQVIQRLMATDHDT</sequence>
<feature type="domain" description="6-phosphogluconate dehydrogenase NADP-binding" evidence="1">
    <location>
        <begin position="8"/>
        <end position="151"/>
    </location>
</feature>
<dbReference type="PANTHER" id="PTHR43580:SF2">
    <property type="entry name" value="CYTOKINE-LIKE NUCLEAR FACTOR N-PAC"/>
    <property type="match status" value="1"/>
</dbReference>
<reference evidence="3 4" key="1">
    <citation type="submission" date="2020-10" db="EMBL/GenBank/DDBJ databases">
        <title>Identification of Nocardia species via Next-generation sequencing and recognition of intraspecies genetic diversity.</title>
        <authorList>
            <person name="Li P."/>
            <person name="Li P."/>
            <person name="Lu B."/>
        </authorList>
    </citation>
    <scope>NUCLEOTIDE SEQUENCE [LARGE SCALE GENOMIC DNA]</scope>
    <source>
        <strain evidence="3 4">N-11</strain>
    </source>
</reference>
<dbReference type="Pfam" id="PF03446">
    <property type="entry name" value="NAD_binding_2"/>
    <property type="match status" value="1"/>
</dbReference>
<organism evidence="3 4">
    <name type="scientific">Nocardia abscessus</name>
    <dbReference type="NCBI Taxonomy" id="120957"/>
    <lineage>
        <taxon>Bacteria</taxon>
        <taxon>Bacillati</taxon>
        <taxon>Actinomycetota</taxon>
        <taxon>Actinomycetes</taxon>
        <taxon>Mycobacteriales</taxon>
        <taxon>Nocardiaceae</taxon>
        <taxon>Nocardia</taxon>
    </lineage>
</organism>
<dbReference type="Proteomes" id="UP000807309">
    <property type="component" value="Unassembled WGS sequence"/>
</dbReference>
<dbReference type="InterPro" id="IPR051265">
    <property type="entry name" value="HIBADH-related_NP60_sf"/>
</dbReference>
<keyword evidence="4" id="KW-1185">Reference proteome</keyword>
<dbReference type="InterPro" id="IPR013328">
    <property type="entry name" value="6PGD_dom2"/>
</dbReference>
<dbReference type="EMBL" id="JADLRE010000033">
    <property type="protein sequence ID" value="MBF6229282.1"/>
    <property type="molecule type" value="Genomic_DNA"/>
</dbReference>
<evidence type="ECO:0000313" key="4">
    <source>
        <dbReference type="Proteomes" id="UP000807309"/>
    </source>
</evidence>
<dbReference type="InterPro" id="IPR006115">
    <property type="entry name" value="6PGDH_NADP-bd"/>
</dbReference>
<name>A0ABS0CG19_9NOCA</name>
<evidence type="ECO:0000313" key="3">
    <source>
        <dbReference type="EMBL" id="MBF6229282.1"/>
    </source>
</evidence>
<dbReference type="Pfam" id="PF09130">
    <property type="entry name" value="DUF1932"/>
    <property type="match status" value="1"/>
</dbReference>
<accession>A0ABS0CG19</accession>
<gene>
    <name evidence="3" type="ORF">IU470_29855</name>
</gene>
<feature type="domain" description="Phosphogluconate dehydrogenase NAD-binding putative C-terminal" evidence="2">
    <location>
        <begin position="189"/>
        <end position="256"/>
    </location>
</feature>